<name>A0ABT1QZW0_9HYPH</name>
<protein>
    <submittedName>
        <fullName evidence="2">Cupin domain-containing protein</fullName>
    </submittedName>
</protein>
<dbReference type="Gene3D" id="2.60.120.10">
    <property type="entry name" value="Jelly Rolls"/>
    <property type="match status" value="1"/>
</dbReference>
<dbReference type="InterPro" id="IPR011051">
    <property type="entry name" value="RmlC_Cupin_sf"/>
</dbReference>
<keyword evidence="3" id="KW-1185">Reference proteome</keyword>
<proteinExistence type="predicted"/>
<dbReference type="EMBL" id="WHSB02000001">
    <property type="protein sequence ID" value="MCQ4628459.1"/>
    <property type="molecule type" value="Genomic_DNA"/>
</dbReference>
<gene>
    <name evidence="2" type="ORF">GB927_000345</name>
</gene>
<evidence type="ECO:0000313" key="3">
    <source>
        <dbReference type="Proteomes" id="UP000996601"/>
    </source>
</evidence>
<sequence length="93" mass="9873">MSDPQIIEGPGFRGRITGRLGDMLVIDAEVEADIPAHAADTEEFAIVVSGRFEVTINGTTLPCGPGDHLVVEAGVEHAIRVIEPGRLVLIGRM</sequence>
<dbReference type="Pfam" id="PF07883">
    <property type="entry name" value="Cupin_2"/>
    <property type="match status" value="1"/>
</dbReference>
<feature type="domain" description="Cupin type-2" evidence="1">
    <location>
        <begin position="31"/>
        <end position="89"/>
    </location>
</feature>
<comment type="caution">
    <text evidence="2">The sequence shown here is derived from an EMBL/GenBank/DDBJ whole genome shotgun (WGS) entry which is preliminary data.</text>
</comment>
<dbReference type="InterPro" id="IPR013096">
    <property type="entry name" value="Cupin_2"/>
</dbReference>
<accession>A0ABT1QZW0</accession>
<evidence type="ECO:0000313" key="2">
    <source>
        <dbReference type="EMBL" id="MCQ4628459.1"/>
    </source>
</evidence>
<organism evidence="2 3">
    <name type="scientific">Shinella lacus</name>
    <dbReference type="NCBI Taxonomy" id="2654216"/>
    <lineage>
        <taxon>Bacteria</taxon>
        <taxon>Pseudomonadati</taxon>
        <taxon>Pseudomonadota</taxon>
        <taxon>Alphaproteobacteria</taxon>
        <taxon>Hyphomicrobiales</taxon>
        <taxon>Rhizobiaceae</taxon>
        <taxon>Shinella</taxon>
    </lineage>
</organism>
<dbReference type="SUPFAM" id="SSF51182">
    <property type="entry name" value="RmlC-like cupins"/>
    <property type="match status" value="1"/>
</dbReference>
<evidence type="ECO:0000259" key="1">
    <source>
        <dbReference type="Pfam" id="PF07883"/>
    </source>
</evidence>
<dbReference type="RefSeq" id="WP_256114496.1">
    <property type="nucleotide sequence ID" value="NZ_WHSB02000001.1"/>
</dbReference>
<reference evidence="2" key="1">
    <citation type="submission" date="2021-07" db="EMBL/GenBank/DDBJ databases">
        <title>Shinella sp. nov., a novel member of the genus Shinella from water.</title>
        <authorList>
            <person name="Deng Y."/>
        </authorList>
    </citation>
    <scope>NUCLEOTIDE SEQUENCE</scope>
    <source>
        <strain evidence="2">CPCC 100929</strain>
    </source>
</reference>
<dbReference type="InterPro" id="IPR014710">
    <property type="entry name" value="RmlC-like_jellyroll"/>
</dbReference>
<dbReference type="Proteomes" id="UP000996601">
    <property type="component" value="Unassembled WGS sequence"/>
</dbReference>